<accession>A0AAD8BJK6</accession>
<evidence type="ECO:0000313" key="2">
    <source>
        <dbReference type="EMBL" id="KAK0055531.1"/>
    </source>
</evidence>
<keyword evidence="3" id="KW-1185">Reference proteome</keyword>
<feature type="chain" id="PRO_5041903495" evidence="1">
    <location>
        <begin position="19"/>
        <end position="65"/>
    </location>
</feature>
<name>A0AAD8BJK6_BIOPF</name>
<evidence type="ECO:0000313" key="3">
    <source>
        <dbReference type="Proteomes" id="UP001233172"/>
    </source>
</evidence>
<sequence>MNSSYSSAKILFLSFASADVWICAQVSSKDIDAKLSLLSLGSGSNTSNKLVNDMDNFSNVSNDVC</sequence>
<keyword evidence="1" id="KW-0732">Signal</keyword>
<reference evidence="2" key="2">
    <citation type="submission" date="2023-04" db="EMBL/GenBank/DDBJ databases">
        <authorList>
            <person name="Bu L."/>
            <person name="Lu L."/>
            <person name="Laidemitt M.R."/>
            <person name="Zhang S.M."/>
            <person name="Mutuku M."/>
            <person name="Mkoji G."/>
            <person name="Steinauer M."/>
            <person name="Loker E.S."/>
        </authorList>
    </citation>
    <scope>NUCLEOTIDE SEQUENCE</scope>
    <source>
        <strain evidence="2">KasaAsao</strain>
        <tissue evidence="2">Whole Snail</tissue>
    </source>
</reference>
<proteinExistence type="predicted"/>
<organism evidence="2 3">
    <name type="scientific">Biomphalaria pfeifferi</name>
    <name type="common">Bloodfluke planorb</name>
    <name type="synonym">Freshwater snail</name>
    <dbReference type="NCBI Taxonomy" id="112525"/>
    <lineage>
        <taxon>Eukaryota</taxon>
        <taxon>Metazoa</taxon>
        <taxon>Spiralia</taxon>
        <taxon>Lophotrochozoa</taxon>
        <taxon>Mollusca</taxon>
        <taxon>Gastropoda</taxon>
        <taxon>Heterobranchia</taxon>
        <taxon>Euthyneura</taxon>
        <taxon>Panpulmonata</taxon>
        <taxon>Hygrophila</taxon>
        <taxon>Lymnaeoidea</taxon>
        <taxon>Planorbidae</taxon>
        <taxon>Biomphalaria</taxon>
    </lineage>
</organism>
<gene>
    <name evidence="2" type="ORF">Bpfe_015042</name>
</gene>
<dbReference type="AlphaFoldDB" id="A0AAD8BJK6"/>
<reference evidence="2" key="1">
    <citation type="journal article" date="2023" name="PLoS Negl. Trop. Dis.">
        <title>A genome sequence for Biomphalaria pfeifferi, the major vector snail for the human-infecting parasite Schistosoma mansoni.</title>
        <authorList>
            <person name="Bu L."/>
            <person name="Lu L."/>
            <person name="Laidemitt M.R."/>
            <person name="Zhang S.M."/>
            <person name="Mutuku M."/>
            <person name="Mkoji G."/>
            <person name="Steinauer M."/>
            <person name="Loker E.S."/>
        </authorList>
    </citation>
    <scope>NUCLEOTIDE SEQUENCE</scope>
    <source>
        <strain evidence="2">KasaAsao</strain>
    </source>
</reference>
<dbReference type="EMBL" id="JASAOG010000069">
    <property type="protein sequence ID" value="KAK0055531.1"/>
    <property type="molecule type" value="Genomic_DNA"/>
</dbReference>
<dbReference type="Proteomes" id="UP001233172">
    <property type="component" value="Unassembled WGS sequence"/>
</dbReference>
<comment type="caution">
    <text evidence="2">The sequence shown here is derived from an EMBL/GenBank/DDBJ whole genome shotgun (WGS) entry which is preliminary data.</text>
</comment>
<protein>
    <submittedName>
        <fullName evidence="2">Uncharacterized protein</fullName>
    </submittedName>
</protein>
<feature type="signal peptide" evidence="1">
    <location>
        <begin position="1"/>
        <end position="18"/>
    </location>
</feature>
<evidence type="ECO:0000256" key="1">
    <source>
        <dbReference type="SAM" id="SignalP"/>
    </source>
</evidence>